<feature type="region of interest" description="Disordered" evidence="1">
    <location>
        <begin position="1"/>
        <end position="33"/>
    </location>
</feature>
<protein>
    <submittedName>
        <fullName evidence="2">Homeobox domain-containing protein/DDT domain-containing protein</fullName>
    </submittedName>
</protein>
<dbReference type="PANTHER" id="PTHR36968:SF5">
    <property type="entry name" value="HOMEOBOX-DDT DOMAIN PROTEIN RLT2"/>
    <property type="match status" value="1"/>
</dbReference>
<dbReference type="InterPro" id="IPR044977">
    <property type="entry name" value="RLT1-3"/>
</dbReference>
<keyword evidence="3" id="KW-1185">Reference proteome</keyword>
<name>A0AAD7KYP2_QUISA</name>
<feature type="compositionally biased region" description="Basic residues" evidence="1">
    <location>
        <begin position="337"/>
        <end position="348"/>
    </location>
</feature>
<keyword evidence="2" id="KW-0238">DNA-binding</keyword>
<gene>
    <name evidence="2" type="ORF">O6P43_028851</name>
</gene>
<evidence type="ECO:0000313" key="3">
    <source>
        <dbReference type="Proteomes" id="UP001163823"/>
    </source>
</evidence>
<organism evidence="2 3">
    <name type="scientific">Quillaja saponaria</name>
    <name type="common">Soap bark tree</name>
    <dbReference type="NCBI Taxonomy" id="32244"/>
    <lineage>
        <taxon>Eukaryota</taxon>
        <taxon>Viridiplantae</taxon>
        <taxon>Streptophyta</taxon>
        <taxon>Embryophyta</taxon>
        <taxon>Tracheophyta</taxon>
        <taxon>Spermatophyta</taxon>
        <taxon>Magnoliopsida</taxon>
        <taxon>eudicotyledons</taxon>
        <taxon>Gunneridae</taxon>
        <taxon>Pentapetalae</taxon>
        <taxon>rosids</taxon>
        <taxon>fabids</taxon>
        <taxon>Fabales</taxon>
        <taxon>Quillajaceae</taxon>
        <taxon>Quillaja</taxon>
    </lineage>
</organism>
<accession>A0AAD7KYP2</accession>
<comment type="caution">
    <text evidence="2">The sequence shown here is derived from an EMBL/GenBank/DDBJ whole genome shotgun (WGS) entry which is preliminary data.</text>
</comment>
<feature type="compositionally biased region" description="Basic and acidic residues" evidence="1">
    <location>
        <begin position="316"/>
        <end position="336"/>
    </location>
</feature>
<feature type="compositionally biased region" description="Basic and acidic residues" evidence="1">
    <location>
        <begin position="9"/>
        <end position="19"/>
    </location>
</feature>
<feature type="region of interest" description="Disordered" evidence="1">
    <location>
        <begin position="285"/>
        <end position="348"/>
    </location>
</feature>
<dbReference type="EMBL" id="JARAOO010000012">
    <property type="protein sequence ID" value="KAJ7948364.1"/>
    <property type="molecule type" value="Genomic_DNA"/>
</dbReference>
<dbReference type="PANTHER" id="PTHR36968">
    <property type="entry name" value="HOMEOBOX-DDT DOMAIN PROTEIN RLT2"/>
    <property type="match status" value="1"/>
</dbReference>
<evidence type="ECO:0000256" key="1">
    <source>
        <dbReference type="SAM" id="MobiDB-lite"/>
    </source>
</evidence>
<dbReference type="KEGG" id="qsa:O6P43_028851"/>
<evidence type="ECO:0000313" key="2">
    <source>
        <dbReference type="EMBL" id="KAJ7948364.1"/>
    </source>
</evidence>
<feature type="compositionally biased region" description="Low complexity" evidence="1">
    <location>
        <begin position="305"/>
        <end position="315"/>
    </location>
</feature>
<dbReference type="Proteomes" id="UP001163823">
    <property type="component" value="Chromosome 12"/>
</dbReference>
<feature type="compositionally biased region" description="Polar residues" evidence="1">
    <location>
        <begin position="20"/>
        <end position="33"/>
    </location>
</feature>
<dbReference type="GO" id="GO:0006357">
    <property type="term" value="P:regulation of transcription by RNA polymerase II"/>
    <property type="evidence" value="ECO:0007669"/>
    <property type="project" value="InterPro"/>
</dbReference>
<dbReference type="AlphaFoldDB" id="A0AAD7KYP2"/>
<reference evidence="2" key="1">
    <citation type="journal article" date="2023" name="Science">
        <title>Elucidation of the pathway for biosynthesis of saponin adjuvants from the soapbark tree.</title>
        <authorList>
            <person name="Reed J."/>
            <person name="Orme A."/>
            <person name="El-Demerdash A."/>
            <person name="Owen C."/>
            <person name="Martin L.B.B."/>
            <person name="Misra R.C."/>
            <person name="Kikuchi S."/>
            <person name="Rejzek M."/>
            <person name="Martin A.C."/>
            <person name="Harkess A."/>
            <person name="Leebens-Mack J."/>
            <person name="Louveau T."/>
            <person name="Stephenson M.J."/>
            <person name="Osbourn A."/>
        </authorList>
    </citation>
    <scope>NUCLEOTIDE SEQUENCE</scope>
    <source>
        <strain evidence="2">S10</strain>
    </source>
</reference>
<dbReference type="GO" id="GO:0003677">
    <property type="term" value="F:DNA binding"/>
    <property type="evidence" value="ECO:0007669"/>
    <property type="project" value="UniProtKB-KW"/>
</dbReference>
<proteinExistence type="predicted"/>
<keyword evidence="2" id="KW-0371">Homeobox</keyword>
<sequence length="348" mass="38892">MGRHSGNTVKREAVEKASRQDGNAGSDSPISTVCVTDSDISETSTSFVIQLGQNEPESNDALKRYQDFDKWLWKECLNLSRFCAMKYGKERCRQLLGICNYCHNVYICEDNHCPSCHRTYSSSKSSLNFSEHVDQCRGEMEMDAGGSFHGSLSTPLRMRLLKAQLSLIEVSIPSEALEPIWTETYRKSWAMKLYSASSAEDLLQVLTMLECATKRDYLSSNFETTSELLGSSTSIPYSQKLDAEKEKRTSDFTKLPSKYVSLENPQGDGATKALYQAEHPKENCIDVGTGLASSNHGRGHGRSRGGSSQRRAIGSRSEKRLTVTGREKLGQVDKWKGRPRGRGGRQQW</sequence>